<keyword evidence="3" id="KW-1185">Reference proteome</keyword>
<sequence>MQGKLTFVAKFAGCLAALSALAGSVQAQSEPARSPAEQKVIKYYQQHKAQVDKLAEYIIGSITYLKEKYGKTGATVMEIINTYPVMFFLEYRTQARVVNGKYDNPVLNQLAEIVGLCHQAFYIGKGETAKWDKELKYICNPYIHLDITYQSNFSNFAYQVVYLENEYAKAPKEPLTAQQQEVAALAKDFVTKMQEGKYEQAQKLVNFSLKLNFLKTEPALALIRNAYALVDLKVTSFE</sequence>
<feature type="chain" id="PRO_5017280196" evidence="1">
    <location>
        <begin position="28"/>
        <end position="238"/>
    </location>
</feature>
<organism evidence="2 3">
    <name type="scientific">Psittacicella hinzii</name>
    <dbReference type="NCBI Taxonomy" id="2028575"/>
    <lineage>
        <taxon>Bacteria</taxon>
        <taxon>Pseudomonadati</taxon>
        <taxon>Pseudomonadota</taxon>
        <taxon>Gammaproteobacteria</taxon>
        <taxon>Pasteurellales</taxon>
        <taxon>Psittacicellaceae</taxon>
        <taxon>Psittacicella</taxon>
    </lineage>
</organism>
<evidence type="ECO:0000313" key="3">
    <source>
        <dbReference type="Proteomes" id="UP000265916"/>
    </source>
</evidence>
<proteinExistence type="predicted"/>
<gene>
    <name evidence="2" type="ORF">CKF58_06990</name>
</gene>
<evidence type="ECO:0000313" key="2">
    <source>
        <dbReference type="EMBL" id="RIY35159.1"/>
    </source>
</evidence>
<dbReference type="RefSeq" id="WP_119532356.1">
    <property type="nucleotide sequence ID" value="NZ_JBHSSP010000022.1"/>
</dbReference>
<dbReference type="Proteomes" id="UP000265916">
    <property type="component" value="Unassembled WGS sequence"/>
</dbReference>
<protein>
    <submittedName>
        <fullName evidence="2">Uncharacterized protein</fullName>
    </submittedName>
</protein>
<dbReference type="AlphaFoldDB" id="A0A3A1YD48"/>
<feature type="signal peptide" evidence="1">
    <location>
        <begin position="1"/>
        <end position="27"/>
    </location>
</feature>
<accession>A0A3A1YD48</accession>
<keyword evidence="1" id="KW-0732">Signal</keyword>
<name>A0A3A1YD48_9GAMM</name>
<comment type="caution">
    <text evidence="2">The sequence shown here is derived from an EMBL/GenBank/DDBJ whole genome shotgun (WGS) entry which is preliminary data.</text>
</comment>
<evidence type="ECO:0000256" key="1">
    <source>
        <dbReference type="SAM" id="SignalP"/>
    </source>
</evidence>
<dbReference type="EMBL" id="NRJG01000148">
    <property type="protein sequence ID" value="RIY35159.1"/>
    <property type="molecule type" value="Genomic_DNA"/>
</dbReference>
<reference evidence="2 3" key="1">
    <citation type="submission" date="2017-08" db="EMBL/GenBank/DDBJ databases">
        <title>Reclassification of Bisgaard taxon 37 and 44.</title>
        <authorList>
            <person name="Christensen H."/>
        </authorList>
    </citation>
    <scope>NUCLEOTIDE SEQUENCE [LARGE SCALE GENOMIC DNA]</scope>
    <source>
        <strain evidence="2 3">111</strain>
    </source>
</reference>